<feature type="compositionally biased region" description="Basic and acidic residues" evidence="1">
    <location>
        <begin position="1"/>
        <end position="11"/>
    </location>
</feature>
<dbReference type="AlphaFoldDB" id="A0A975ITY4"/>
<evidence type="ECO:0008006" key="4">
    <source>
        <dbReference type="Google" id="ProtNLM"/>
    </source>
</evidence>
<protein>
    <recommendedName>
        <fullName evidence="4">Helix-turn-helix type 11 domain-containing protein</fullName>
    </recommendedName>
</protein>
<evidence type="ECO:0000256" key="1">
    <source>
        <dbReference type="SAM" id="MobiDB-lite"/>
    </source>
</evidence>
<proteinExistence type="predicted"/>
<dbReference type="KEGG" id="caul:KCG34_18025"/>
<gene>
    <name evidence="2" type="ORF">KCG34_18025</name>
</gene>
<dbReference type="RefSeq" id="WP_211937006.1">
    <property type="nucleotide sequence ID" value="NZ_CP073078.1"/>
</dbReference>
<evidence type="ECO:0000313" key="3">
    <source>
        <dbReference type="Proteomes" id="UP000676409"/>
    </source>
</evidence>
<dbReference type="Proteomes" id="UP000676409">
    <property type="component" value="Chromosome"/>
</dbReference>
<name>A0A975ITY4_9CAUL</name>
<dbReference type="EMBL" id="CP073078">
    <property type="protein sequence ID" value="QUD86954.1"/>
    <property type="molecule type" value="Genomic_DNA"/>
</dbReference>
<dbReference type="InterPro" id="IPR036390">
    <property type="entry name" value="WH_DNA-bd_sf"/>
</dbReference>
<organism evidence="2 3">
    <name type="scientific">Phenylobacterium montanum</name>
    <dbReference type="NCBI Taxonomy" id="2823693"/>
    <lineage>
        <taxon>Bacteria</taxon>
        <taxon>Pseudomonadati</taxon>
        <taxon>Pseudomonadota</taxon>
        <taxon>Alphaproteobacteria</taxon>
        <taxon>Caulobacterales</taxon>
        <taxon>Caulobacteraceae</taxon>
        <taxon>Phenylobacterium</taxon>
    </lineage>
</organism>
<evidence type="ECO:0000313" key="2">
    <source>
        <dbReference type="EMBL" id="QUD86954.1"/>
    </source>
</evidence>
<dbReference type="InterPro" id="IPR036388">
    <property type="entry name" value="WH-like_DNA-bd_sf"/>
</dbReference>
<dbReference type="Gene3D" id="1.10.10.10">
    <property type="entry name" value="Winged helix-like DNA-binding domain superfamily/Winged helix DNA-binding domain"/>
    <property type="match status" value="1"/>
</dbReference>
<sequence>MADARYPEHPGLKGPSDTGPAAAASFAPKAKTIRERTLLELERGPATAEQVAERLGLHFMIVRARCSELRALGLVADSGERGAGALGGRVIVWRATTAAEREAFSRVEAK</sequence>
<dbReference type="SUPFAM" id="SSF46785">
    <property type="entry name" value="Winged helix' DNA-binding domain"/>
    <property type="match status" value="1"/>
</dbReference>
<accession>A0A975ITY4</accession>
<keyword evidence="3" id="KW-1185">Reference proteome</keyword>
<feature type="region of interest" description="Disordered" evidence="1">
    <location>
        <begin position="1"/>
        <end position="27"/>
    </location>
</feature>
<reference evidence="2" key="1">
    <citation type="submission" date="2021-04" db="EMBL/GenBank/DDBJ databases">
        <title>The complete genome sequence of Caulobacter sp. S6.</title>
        <authorList>
            <person name="Tang Y."/>
            <person name="Ouyang W."/>
            <person name="Liu Q."/>
            <person name="Huang B."/>
            <person name="Guo Z."/>
            <person name="Lei P."/>
        </authorList>
    </citation>
    <scope>NUCLEOTIDE SEQUENCE</scope>
    <source>
        <strain evidence="2">S6</strain>
    </source>
</reference>